<sequence>MKYFIPAWYSQQPMWHSEIEETSSTTAFDDMISLMSMHHQNEQPFQLIVLNYKPNLRTFLHRYELFDTTYWSVFDEIQGFQHATPKAVDYRQLDWPKGTEFIYLPAMIRALMPDDRYANIRFSQEGYVSSIEVYQSETKQYSYIVDDRGFVSRIDFYNKVGTHVKQQYLTHTGDWILEVEISSGEVTVHAPYQSMFSQSHYPSMETVIFEYVTSYRNRTFEQQDVVVIAADVRHNEALAQTFSSYNRCYSVFQQRFQSGEQLQTLDQDASWLVDTLENEQRLARYRVTHQLTNRLMRITPFDAQTLPNISSQLHETYVGLWIDGLADARLDQILEQLADYMRRDTALRLTLLTRRQKYTVPQWLTQKVDELNVRLQQPGDTSEAVRELMKEDEPTIFVELKSVPFELDVIEALATLRVMIDLSYEPDLFLQISCLSAGLPQINMRATDYVRHQMNGMVLENDTALSSALDYYLQQLKNWNQSYAYAMKLGKQYASDKIIAQLDALIEGESNGA</sequence>
<dbReference type="Proteomes" id="UP000243706">
    <property type="component" value="Chromosome 1"/>
</dbReference>
<evidence type="ECO:0000313" key="3">
    <source>
        <dbReference type="Proteomes" id="UP000243706"/>
    </source>
</evidence>
<dbReference type="RefSeq" id="WP_095115052.1">
    <property type="nucleotide sequence ID" value="NZ_BMCB01000002.1"/>
</dbReference>
<evidence type="ECO:0000313" key="1">
    <source>
        <dbReference type="EMBL" id="GGA82211.1"/>
    </source>
</evidence>
<dbReference type="Proteomes" id="UP000652995">
    <property type="component" value="Unassembled WGS sequence"/>
</dbReference>
<reference evidence="4" key="3">
    <citation type="journal article" date="2019" name="Int. J. Syst. Evol. Microbiol.">
        <title>The Global Catalogue of Microorganisms (GCM) 10K type strain sequencing project: providing services to taxonomists for standard genome sequencing and annotation.</title>
        <authorList>
            <consortium name="The Broad Institute Genomics Platform"/>
            <consortium name="The Broad Institute Genome Sequencing Center for Infectious Disease"/>
            <person name="Wu L."/>
            <person name="Ma J."/>
        </authorList>
    </citation>
    <scope>NUCLEOTIDE SEQUENCE [LARGE SCALE GENOMIC DNA]</scope>
    <source>
        <strain evidence="4">CCM 4175</strain>
    </source>
</reference>
<proteinExistence type="predicted"/>
<reference evidence="2 3" key="2">
    <citation type="submission" date="2017-06" db="EMBL/GenBank/DDBJ databases">
        <authorList>
            <consortium name="Pathogen Informatics"/>
        </authorList>
    </citation>
    <scope>NUCLEOTIDE SEQUENCE [LARGE SCALE GENOMIC DNA]</scope>
    <source>
        <strain evidence="2 3">NCTC13833</strain>
    </source>
</reference>
<name>A0A240BSD9_9STAP</name>
<dbReference type="EMBL" id="LT906464">
    <property type="protein sequence ID" value="SNV98510.1"/>
    <property type="molecule type" value="Genomic_DNA"/>
</dbReference>
<dbReference type="InterPro" id="IPR022372">
    <property type="entry name" value="Accessory_SS_Asp1"/>
</dbReference>
<dbReference type="EMBL" id="BMCB01000002">
    <property type="protein sequence ID" value="GGA82211.1"/>
    <property type="molecule type" value="Genomic_DNA"/>
</dbReference>
<dbReference type="GO" id="GO:0015031">
    <property type="term" value="P:protein transport"/>
    <property type="evidence" value="ECO:0007669"/>
    <property type="project" value="InterPro"/>
</dbReference>
<protein>
    <submittedName>
        <fullName evidence="2">Accessory Sec system protein Asp1</fullName>
    </submittedName>
</protein>
<evidence type="ECO:0000313" key="4">
    <source>
        <dbReference type="Proteomes" id="UP000652995"/>
    </source>
</evidence>
<accession>A0A240BSD9</accession>
<reference evidence="1" key="4">
    <citation type="submission" date="2024-05" db="EMBL/GenBank/DDBJ databases">
        <authorList>
            <person name="Sun Q."/>
            <person name="Sedlacek I."/>
        </authorList>
    </citation>
    <scope>NUCLEOTIDE SEQUENCE</scope>
    <source>
        <strain evidence="1">CCM 4175</strain>
    </source>
</reference>
<dbReference type="AlphaFoldDB" id="A0A240BSD9"/>
<reference evidence="1" key="1">
    <citation type="journal article" date="2014" name="Int. J. Syst. Evol. Microbiol.">
        <title>Complete genome of a new Firmicutes species belonging to the dominant human colonic microbiota ('Ruminococcus bicirculans') reveals two chromosomes and a selective capacity to utilize plant glucans.</title>
        <authorList>
            <consortium name="NISC Comparative Sequencing Program"/>
            <person name="Wegmann U."/>
            <person name="Louis P."/>
            <person name="Goesmann A."/>
            <person name="Henrissat B."/>
            <person name="Duncan S.H."/>
            <person name="Flint H.J."/>
        </authorList>
    </citation>
    <scope>NUCLEOTIDE SEQUENCE</scope>
    <source>
        <strain evidence="1">CCM 4175</strain>
    </source>
</reference>
<dbReference type="OrthoDB" id="9767875at2"/>
<keyword evidence="4" id="KW-1185">Reference proteome</keyword>
<dbReference type="NCBIfam" id="TIGR03713">
    <property type="entry name" value="acc_sec_asp1"/>
    <property type="match status" value="1"/>
</dbReference>
<gene>
    <name evidence="2" type="primary">asp1_1</name>
    <name evidence="1" type="synonym">asp1</name>
    <name evidence="1" type="ORF">GCM10007183_02990</name>
    <name evidence="2" type="ORF">SAMEA4412661_00081</name>
</gene>
<dbReference type="Pfam" id="PF16993">
    <property type="entry name" value="Asp1"/>
    <property type="match status" value="1"/>
</dbReference>
<dbReference type="KEGG" id="smus:C7J88_07575"/>
<evidence type="ECO:0000313" key="2">
    <source>
        <dbReference type="EMBL" id="SNV98510.1"/>
    </source>
</evidence>
<organism evidence="2 3">
    <name type="scientific">Staphylococcus muscae</name>
    <dbReference type="NCBI Taxonomy" id="1294"/>
    <lineage>
        <taxon>Bacteria</taxon>
        <taxon>Bacillati</taxon>
        <taxon>Bacillota</taxon>
        <taxon>Bacilli</taxon>
        <taxon>Bacillales</taxon>
        <taxon>Staphylococcaceae</taxon>
        <taxon>Staphylococcus</taxon>
    </lineage>
</organism>